<evidence type="ECO:0000313" key="2">
    <source>
        <dbReference type="EMBL" id="JAC85358.1"/>
    </source>
</evidence>
<feature type="transmembrane region" description="Helical" evidence="1">
    <location>
        <begin position="15"/>
        <end position="46"/>
    </location>
</feature>
<organism evidence="2">
    <name type="scientific">Panstrongylus megistus</name>
    <dbReference type="NCBI Taxonomy" id="65343"/>
    <lineage>
        <taxon>Eukaryota</taxon>
        <taxon>Metazoa</taxon>
        <taxon>Ecdysozoa</taxon>
        <taxon>Arthropoda</taxon>
        <taxon>Hexapoda</taxon>
        <taxon>Insecta</taxon>
        <taxon>Pterygota</taxon>
        <taxon>Neoptera</taxon>
        <taxon>Paraneoptera</taxon>
        <taxon>Hemiptera</taxon>
        <taxon>Heteroptera</taxon>
        <taxon>Panheteroptera</taxon>
        <taxon>Cimicomorpha</taxon>
        <taxon>Reduviidae</taxon>
        <taxon>Triatominae</taxon>
        <taxon>Panstrongylus</taxon>
    </lineage>
</organism>
<accession>A0A069DMU0</accession>
<sequence>MMYHNDTTHLSSSMLIALVVAALFVILIIVDVSCFFVNDTGLLWLMCGKKGSRKPRDDDAKLGSEGKELLNNGNRDSKIRIESRPMIEDGFKRDTTVEYDMKKSISRTSFVGKDSAV</sequence>
<protein>
    <submittedName>
        <fullName evidence="2">Uncharacterized protein</fullName>
    </submittedName>
</protein>
<keyword evidence="1" id="KW-0812">Transmembrane</keyword>
<name>A0A069DMU0_9HEMI</name>
<dbReference type="EMBL" id="GBGD01003531">
    <property type="protein sequence ID" value="JAC85358.1"/>
    <property type="molecule type" value="mRNA"/>
</dbReference>
<keyword evidence="1" id="KW-1133">Transmembrane helix</keyword>
<proteinExistence type="evidence at transcript level"/>
<keyword evidence="1" id="KW-0472">Membrane</keyword>
<evidence type="ECO:0000256" key="1">
    <source>
        <dbReference type="SAM" id="Phobius"/>
    </source>
</evidence>
<reference evidence="2" key="1">
    <citation type="journal article" date="2015" name="J. Med. Entomol.">
        <title>A Deep Insight Into the Sialotranscriptome of the Chagas Disease Vector, Panstrongylus megistus (Hemiptera: Heteroptera).</title>
        <authorList>
            <person name="Ribeiro J.M."/>
            <person name="Schwarz A."/>
            <person name="Francischetti I.M."/>
        </authorList>
    </citation>
    <scope>NUCLEOTIDE SEQUENCE</scope>
    <source>
        <tissue evidence="2">Salivary glands</tissue>
    </source>
</reference>
<dbReference type="AlphaFoldDB" id="A0A069DMU0"/>